<protein>
    <submittedName>
        <fullName evidence="2">Uncharacterized protein</fullName>
    </submittedName>
</protein>
<comment type="caution">
    <text evidence="2">The sequence shown here is derived from an EMBL/GenBank/DDBJ whole genome shotgun (WGS) entry which is preliminary data.</text>
</comment>
<keyword evidence="3" id="KW-1185">Reference proteome</keyword>
<gene>
    <name evidence="2" type="ORF">H4R20_002948</name>
</gene>
<evidence type="ECO:0000256" key="1">
    <source>
        <dbReference type="SAM" id="MobiDB-lite"/>
    </source>
</evidence>
<feature type="compositionally biased region" description="Basic and acidic residues" evidence="1">
    <location>
        <begin position="78"/>
        <end position="91"/>
    </location>
</feature>
<dbReference type="EMBL" id="JANBUO010000543">
    <property type="protein sequence ID" value="KAJ2803301.1"/>
    <property type="molecule type" value="Genomic_DNA"/>
</dbReference>
<proteinExistence type="predicted"/>
<dbReference type="OrthoDB" id="10579310at2759"/>
<reference evidence="2" key="1">
    <citation type="submission" date="2022-07" db="EMBL/GenBank/DDBJ databases">
        <title>Phylogenomic reconstructions and comparative analyses of Kickxellomycotina fungi.</title>
        <authorList>
            <person name="Reynolds N.K."/>
            <person name="Stajich J.E."/>
            <person name="Barry K."/>
            <person name="Grigoriev I.V."/>
            <person name="Crous P."/>
            <person name="Smith M.E."/>
        </authorList>
    </citation>
    <scope>NUCLEOTIDE SEQUENCE</scope>
    <source>
        <strain evidence="2">NRRL 1565</strain>
    </source>
</reference>
<accession>A0A9W8LT40</accession>
<dbReference type="Proteomes" id="UP001140094">
    <property type="component" value="Unassembled WGS sequence"/>
</dbReference>
<dbReference type="AlphaFoldDB" id="A0A9W8LT40"/>
<name>A0A9W8LT40_9FUNG</name>
<feature type="compositionally biased region" description="Low complexity" evidence="1">
    <location>
        <begin position="58"/>
        <end position="74"/>
    </location>
</feature>
<evidence type="ECO:0000313" key="2">
    <source>
        <dbReference type="EMBL" id="KAJ2803301.1"/>
    </source>
</evidence>
<evidence type="ECO:0000313" key="3">
    <source>
        <dbReference type="Proteomes" id="UP001140094"/>
    </source>
</evidence>
<feature type="region of interest" description="Disordered" evidence="1">
    <location>
        <begin position="58"/>
        <end position="91"/>
    </location>
</feature>
<organism evidence="2 3">
    <name type="scientific">Coemansia guatemalensis</name>
    <dbReference type="NCBI Taxonomy" id="2761395"/>
    <lineage>
        <taxon>Eukaryota</taxon>
        <taxon>Fungi</taxon>
        <taxon>Fungi incertae sedis</taxon>
        <taxon>Zoopagomycota</taxon>
        <taxon>Kickxellomycotina</taxon>
        <taxon>Kickxellomycetes</taxon>
        <taxon>Kickxellales</taxon>
        <taxon>Kickxellaceae</taxon>
        <taxon>Coemansia</taxon>
    </lineage>
</organism>
<feature type="non-terminal residue" evidence="2">
    <location>
        <position position="125"/>
    </location>
</feature>
<sequence>MVLEHAIRLVDSSKQQENKSNPGITMYMSSTQMVDPLQFIFSKPTTGAASGAQRLAAAISQQQQQQQVQNQPYADNNRSIRESARTKNNLDEKPFAKILSVEKQTRGRVVEVEITREALHRMLQL</sequence>